<keyword evidence="7" id="KW-1185">Reference proteome</keyword>
<protein>
    <submittedName>
        <fullName evidence="6">LysR family transcriptional regulator</fullName>
    </submittedName>
</protein>
<dbReference type="InterPro" id="IPR005119">
    <property type="entry name" value="LysR_subst-bd"/>
</dbReference>
<dbReference type="PANTHER" id="PTHR30537:SF5">
    <property type="entry name" value="HTH-TYPE TRANSCRIPTIONAL ACTIVATOR TTDR-RELATED"/>
    <property type="match status" value="1"/>
</dbReference>
<dbReference type="Pfam" id="PF03466">
    <property type="entry name" value="LysR_substrate"/>
    <property type="match status" value="1"/>
</dbReference>
<comment type="similarity">
    <text evidence="1">Belongs to the LysR transcriptional regulatory family.</text>
</comment>
<dbReference type="GO" id="GO:0003700">
    <property type="term" value="F:DNA-binding transcription factor activity"/>
    <property type="evidence" value="ECO:0007669"/>
    <property type="project" value="InterPro"/>
</dbReference>
<dbReference type="AlphaFoldDB" id="A0A9X3EBE8"/>
<dbReference type="Pfam" id="PF00126">
    <property type="entry name" value="HTH_1"/>
    <property type="match status" value="1"/>
</dbReference>
<dbReference type="InterPro" id="IPR036388">
    <property type="entry name" value="WH-like_DNA-bd_sf"/>
</dbReference>
<organism evidence="6 7">
    <name type="scientific">Parathalassolituus penaei</name>
    <dbReference type="NCBI Taxonomy" id="2997323"/>
    <lineage>
        <taxon>Bacteria</taxon>
        <taxon>Pseudomonadati</taxon>
        <taxon>Pseudomonadota</taxon>
        <taxon>Gammaproteobacteria</taxon>
        <taxon>Oceanospirillales</taxon>
        <taxon>Oceanospirillaceae</taxon>
        <taxon>Parathalassolituus</taxon>
    </lineage>
</organism>
<proteinExistence type="inferred from homology"/>
<keyword evidence="3" id="KW-0238">DNA-binding</keyword>
<dbReference type="SUPFAM" id="SSF46785">
    <property type="entry name" value="Winged helix' DNA-binding domain"/>
    <property type="match status" value="1"/>
</dbReference>
<dbReference type="PRINTS" id="PR00039">
    <property type="entry name" value="HTHLYSR"/>
</dbReference>
<dbReference type="CDD" id="cd08422">
    <property type="entry name" value="PBP2_CrgA_like"/>
    <property type="match status" value="1"/>
</dbReference>
<dbReference type="InterPro" id="IPR000847">
    <property type="entry name" value="LysR_HTH_N"/>
</dbReference>
<dbReference type="PANTHER" id="PTHR30537">
    <property type="entry name" value="HTH-TYPE TRANSCRIPTIONAL REGULATOR"/>
    <property type="match status" value="1"/>
</dbReference>
<dbReference type="GO" id="GO:0043565">
    <property type="term" value="F:sequence-specific DNA binding"/>
    <property type="evidence" value="ECO:0007669"/>
    <property type="project" value="TreeGrafter"/>
</dbReference>
<dbReference type="PROSITE" id="PS50931">
    <property type="entry name" value="HTH_LYSR"/>
    <property type="match status" value="1"/>
</dbReference>
<dbReference type="RefSeq" id="WP_283171858.1">
    <property type="nucleotide sequence ID" value="NZ_JAPNOA010000003.1"/>
</dbReference>
<accession>A0A9X3EBE8</accession>
<dbReference type="InterPro" id="IPR036390">
    <property type="entry name" value="WH_DNA-bd_sf"/>
</dbReference>
<reference evidence="6" key="1">
    <citation type="submission" date="2022-11" db="EMBL/GenBank/DDBJ databases">
        <title>Parathalassolutuus dongxingensis gen. nov., sp. nov., a novel member of family Oceanospirillaceae isolated from a coastal shrimp pond in Guangxi, China.</title>
        <authorList>
            <person name="Chen H."/>
        </authorList>
    </citation>
    <scope>NUCLEOTIDE SEQUENCE</scope>
    <source>
        <strain evidence="6">G-43</strain>
    </source>
</reference>
<name>A0A9X3EBE8_9GAMM</name>
<keyword evidence="2" id="KW-0805">Transcription regulation</keyword>
<dbReference type="FunFam" id="1.10.10.10:FF:000001">
    <property type="entry name" value="LysR family transcriptional regulator"/>
    <property type="match status" value="1"/>
</dbReference>
<dbReference type="EMBL" id="JAPNOA010000003">
    <property type="protein sequence ID" value="MCY0963640.1"/>
    <property type="molecule type" value="Genomic_DNA"/>
</dbReference>
<dbReference type="InterPro" id="IPR058163">
    <property type="entry name" value="LysR-type_TF_proteobact-type"/>
</dbReference>
<dbReference type="Proteomes" id="UP001150830">
    <property type="component" value="Unassembled WGS sequence"/>
</dbReference>
<dbReference type="GO" id="GO:0006351">
    <property type="term" value="P:DNA-templated transcription"/>
    <property type="evidence" value="ECO:0007669"/>
    <property type="project" value="TreeGrafter"/>
</dbReference>
<feature type="domain" description="HTH lysR-type" evidence="5">
    <location>
        <begin position="4"/>
        <end position="59"/>
    </location>
</feature>
<dbReference type="SUPFAM" id="SSF53850">
    <property type="entry name" value="Periplasmic binding protein-like II"/>
    <property type="match status" value="1"/>
</dbReference>
<dbReference type="Gene3D" id="3.40.190.290">
    <property type="match status" value="1"/>
</dbReference>
<evidence type="ECO:0000256" key="1">
    <source>
        <dbReference type="ARBA" id="ARBA00009437"/>
    </source>
</evidence>
<evidence type="ECO:0000256" key="4">
    <source>
        <dbReference type="ARBA" id="ARBA00023163"/>
    </source>
</evidence>
<keyword evidence="4" id="KW-0804">Transcription</keyword>
<evidence type="ECO:0000256" key="2">
    <source>
        <dbReference type="ARBA" id="ARBA00023015"/>
    </source>
</evidence>
<evidence type="ECO:0000313" key="6">
    <source>
        <dbReference type="EMBL" id="MCY0963640.1"/>
    </source>
</evidence>
<evidence type="ECO:0000256" key="3">
    <source>
        <dbReference type="ARBA" id="ARBA00023125"/>
    </source>
</evidence>
<dbReference type="Gene3D" id="1.10.10.10">
    <property type="entry name" value="Winged helix-like DNA-binding domain superfamily/Winged helix DNA-binding domain"/>
    <property type="match status" value="1"/>
</dbReference>
<sequence length="307" mass="34718">MSRIDTLQTFVSVVRARNFTSAADALGVTPSAVSKQISGLEERLGVRLLNRTTRSVSPTEAGQMFYQHCENILESISEAEKLVTDFDVTPRGRLRITAMSNFGRRELARMFHDFSEQYPDISFDLHISDRPLDIVKEGYDFALRIGSLEDSRLIAKPVARQNIVICASPEYLKGWGTPVTLEDLNHHRILMVTNAEFARINWLRQFEKDHGFTLSSVERKLSVNDIDLVYEACLAGMGITAIPTYIADRHLQSGELVRLFSDVEIPVRTIKVVFPQNRYLATKSRAFLDFITRYFDDAGVAASADDY</sequence>
<evidence type="ECO:0000259" key="5">
    <source>
        <dbReference type="PROSITE" id="PS50931"/>
    </source>
</evidence>
<gene>
    <name evidence="6" type="ORF">OUO13_00355</name>
</gene>
<evidence type="ECO:0000313" key="7">
    <source>
        <dbReference type="Proteomes" id="UP001150830"/>
    </source>
</evidence>
<comment type="caution">
    <text evidence="6">The sequence shown here is derived from an EMBL/GenBank/DDBJ whole genome shotgun (WGS) entry which is preliminary data.</text>
</comment>